<dbReference type="PANTHER" id="PTHR22968">
    <property type="entry name" value="PROTEIN KINASE C, MU"/>
    <property type="match status" value="1"/>
</dbReference>
<proteinExistence type="predicted"/>
<dbReference type="GO" id="GO:0007200">
    <property type="term" value="P:phospholipase C-activating G protein-coupled receptor signaling pathway"/>
    <property type="evidence" value="ECO:0007669"/>
    <property type="project" value="TreeGrafter"/>
</dbReference>
<feature type="domain" description="Phorbol-ester/DAG-type" evidence="3">
    <location>
        <begin position="134"/>
        <end position="167"/>
    </location>
</feature>
<dbReference type="PROSITE" id="PS50081">
    <property type="entry name" value="ZF_DAG_PE_2"/>
    <property type="match status" value="2"/>
</dbReference>
<keyword evidence="5" id="KW-1185">Reference proteome</keyword>
<dbReference type="Pfam" id="PF00130">
    <property type="entry name" value="C1_1"/>
    <property type="match status" value="2"/>
</dbReference>
<dbReference type="InterPro" id="IPR020454">
    <property type="entry name" value="DAG/PE-bd"/>
</dbReference>
<dbReference type="OrthoDB" id="6369273at2759"/>
<evidence type="ECO:0000256" key="2">
    <source>
        <dbReference type="ARBA" id="ARBA00022833"/>
    </source>
</evidence>
<dbReference type="GO" id="GO:0004674">
    <property type="term" value="F:protein serine/threonine kinase activity"/>
    <property type="evidence" value="ECO:0007669"/>
    <property type="project" value="UniProtKB-KW"/>
</dbReference>
<dbReference type="Gene3D" id="3.30.60.20">
    <property type="match status" value="2"/>
</dbReference>
<protein>
    <recommendedName>
        <fullName evidence="3">Phorbol-ester/DAG-type domain-containing protein</fullName>
    </recommendedName>
</protein>
<dbReference type="GO" id="GO:0005829">
    <property type="term" value="C:cytosol"/>
    <property type="evidence" value="ECO:0007669"/>
    <property type="project" value="TreeGrafter"/>
</dbReference>
<dbReference type="EMBL" id="CAKKLH010000282">
    <property type="protein sequence ID" value="CAH0108304.1"/>
    <property type="molecule type" value="Genomic_DNA"/>
</dbReference>
<reference evidence="4" key="1">
    <citation type="submission" date="2021-11" db="EMBL/GenBank/DDBJ databases">
        <authorList>
            <person name="Schell T."/>
        </authorList>
    </citation>
    <scope>NUCLEOTIDE SEQUENCE</scope>
    <source>
        <strain evidence="4">M5</strain>
    </source>
</reference>
<comment type="caution">
    <text evidence="4">The sequence shown here is derived from an EMBL/GenBank/DDBJ whole genome shotgun (WGS) entry which is preliminary data.</text>
</comment>
<dbReference type="Proteomes" id="UP000789390">
    <property type="component" value="Unassembled WGS sequence"/>
</dbReference>
<evidence type="ECO:0000256" key="1">
    <source>
        <dbReference type="ARBA" id="ARBA00022723"/>
    </source>
</evidence>
<dbReference type="GO" id="GO:0016020">
    <property type="term" value="C:membrane"/>
    <property type="evidence" value="ECO:0007669"/>
    <property type="project" value="UniProtKB-SubCell"/>
</dbReference>
<evidence type="ECO:0000259" key="3">
    <source>
        <dbReference type="PROSITE" id="PS50081"/>
    </source>
</evidence>
<sequence length="167" mass="19071">MYLLSSCFILDETLPFINDVEYTGTTSVYSPVLDGDDFSLGGGGITRRRGAIKHHKVHEVKGHKFVAKFFRQPTFCAFCRDFLWGFGKQGYQCQICQCAVHKKCHDKILGKCPGSGKESQNTIYLRERFKIDVPHRFRVHNYMSPTFCDHCGSLLYGLFRQGLKCEG</sequence>
<dbReference type="SMART" id="SM00109">
    <property type="entry name" value="C1"/>
    <property type="match status" value="2"/>
</dbReference>
<keyword evidence="2" id="KW-0862">Zinc</keyword>
<dbReference type="PROSITE" id="PS00479">
    <property type="entry name" value="ZF_DAG_PE_1"/>
    <property type="match status" value="1"/>
</dbReference>
<dbReference type="PANTHER" id="PTHR22968:SF14">
    <property type="entry name" value="PROTEIN KINASE C"/>
    <property type="match status" value="1"/>
</dbReference>
<organism evidence="4 5">
    <name type="scientific">Daphnia galeata</name>
    <dbReference type="NCBI Taxonomy" id="27404"/>
    <lineage>
        <taxon>Eukaryota</taxon>
        <taxon>Metazoa</taxon>
        <taxon>Ecdysozoa</taxon>
        <taxon>Arthropoda</taxon>
        <taxon>Crustacea</taxon>
        <taxon>Branchiopoda</taxon>
        <taxon>Diplostraca</taxon>
        <taxon>Cladocera</taxon>
        <taxon>Anomopoda</taxon>
        <taxon>Daphniidae</taxon>
        <taxon>Daphnia</taxon>
    </lineage>
</organism>
<evidence type="ECO:0000313" key="5">
    <source>
        <dbReference type="Proteomes" id="UP000789390"/>
    </source>
</evidence>
<dbReference type="InterPro" id="IPR002219">
    <property type="entry name" value="PKC_DAG/PE"/>
</dbReference>
<gene>
    <name evidence="4" type="ORF">DGAL_LOCUS11675</name>
</gene>
<dbReference type="InterPro" id="IPR046349">
    <property type="entry name" value="C1-like_sf"/>
</dbReference>
<dbReference type="PRINTS" id="PR00008">
    <property type="entry name" value="DAGPEDOMAIN"/>
</dbReference>
<dbReference type="FunFam" id="3.30.60.20:FF:000008">
    <property type="entry name" value="Protein kinase C theta"/>
    <property type="match status" value="1"/>
</dbReference>
<name>A0A8J2RYX5_9CRUS</name>
<dbReference type="GO" id="GO:0035556">
    <property type="term" value="P:intracellular signal transduction"/>
    <property type="evidence" value="ECO:0007669"/>
    <property type="project" value="TreeGrafter"/>
</dbReference>
<dbReference type="CDD" id="cd20834">
    <property type="entry name" value="C1_nPKC_theta-like_rpt1"/>
    <property type="match status" value="1"/>
</dbReference>
<feature type="domain" description="Phorbol-ester/DAG-type" evidence="3">
    <location>
        <begin position="62"/>
        <end position="112"/>
    </location>
</feature>
<dbReference type="AlphaFoldDB" id="A0A8J2RYX5"/>
<dbReference type="SUPFAM" id="SSF57889">
    <property type="entry name" value="Cysteine-rich domain"/>
    <property type="match status" value="2"/>
</dbReference>
<evidence type="ECO:0000313" key="4">
    <source>
        <dbReference type="EMBL" id="CAH0108304.1"/>
    </source>
</evidence>
<accession>A0A8J2RYX5</accession>
<keyword evidence="1" id="KW-0479">Metal-binding</keyword>
<dbReference type="GO" id="GO:0008270">
    <property type="term" value="F:zinc ion binding"/>
    <property type="evidence" value="ECO:0007669"/>
    <property type="project" value="UniProtKB-KW"/>
</dbReference>